<evidence type="ECO:0000256" key="4">
    <source>
        <dbReference type="RuleBase" id="RU004514"/>
    </source>
</evidence>
<evidence type="ECO:0000259" key="5">
    <source>
        <dbReference type="Pfam" id="PF01168"/>
    </source>
</evidence>
<evidence type="ECO:0000256" key="3">
    <source>
        <dbReference type="PIRSR" id="PIRSR004848-1"/>
    </source>
</evidence>
<accession>A0A9E7DK15</accession>
<feature type="domain" description="Alanine racemase N-terminal" evidence="5">
    <location>
        <begin position="22"/>
        <end position="227"/>
    </location>
</feature>
<dbReference type="InterPro" id="IPR011078">
    <property type="entry name" value="PyrdxlP_homeostasis"/>
</dbReference>
<dbReference type="HAMAP" id="MF_02087">
    <property type="entry name" value="PLP_homeostasis"/>
    <property type="match status" value="1"/>
</dbReference>
<proteinExistence type="inferred from homology"/>
<feature type="modified residue" description="N6-(pyridoxal phosphate)lysine" evidence="2 3">
    <location>
        <position position="35"/>
    </location>
</feature>
<evidence type="ECO:0000256" key="1">
    <source>
        <dbReference type="ARBA" id="ARBA00022898"/>
    </source>
</evidence>
<dbReference type="PIRSF" id="PIRSF004848">
    <property type="entry name" value="YBL036c_PLPDEIII"/>
    <property type="match status" value="1"/>
</dbReference>
<comment type="function">
    <text evidence="2">Pyridoxal 5'-phosphate (PLP)-binding protein, which is involved in PLP homeostasis.</text>
</comment>
<comment type="cofactor">
    <cofactor evidence="3">
        <name>pyridoxal 5'-phosphate</name>
        <dbReference type="ChEBI" id="CHEBI:597326"/>
    </cofactor>
</comment>
<dbReference type="CDD" id="cd00635">
    <property type="entry name" value="PLPDE_III_YBL036c_like"/>
    <property type="match status" value="1"/>
</dbReference>
<dbReference type="PROSITE" id="PS01211">
    <property type="entry name" value="UPF0001"/>
    <property type="match status" value="1"/>
</dbReference>
<keyword evidence="1 2" id="KW-0663">Pyridoxal phosphate</keyword>
<dbReference type="InterPro" id="IPR001608">
    <property type="entry name" value="Ala_racemase_N"/>
</dbReference>
<name>A0A9E7DK15_9FIRM</name>
<protein>
    <recommendedName>
        <fullName evidence="2">Pyridoxal phosphate homeostasis protein</fullName>
        <shortName evidence="2">PLP homeostasis protein</shortName>
    </recommendedName>
</protein>
<dbReference type="Proteomes" id="UP000831151">
    <property type="component" value="Chromosome"/>
</dbReference>
<evidence type="ECO:0000313" key="7">
    <source>
        <dbReference type="Proteomes" id="UP000831151"/>
    </source>
</evidence>
<dbReference type="EMBL" id="CP096649">
    <property type="protein sequence ID" value="UQK59622.1"/>
    <property type="molecule type" value="Genomic_DNA"/>
</dbReference>
<evidence type="ECO:0000256" key="2">
    <source>
        <dbReference type="HAMAP-Rule" id="MF_02087"/>
    </source>
</evidence>
<reference evidence="6" key="1">
    <citation type="submission" date="2022-04" db="EMBL/GenBank/DDBJ databases">
        <title>Complete genome sequences of Ezakiella coagulans and Fenollaria massiliensis.</title>
        <authorList>
            <person name="France M.T."/>
            <person name="Clifford J."/>
            <person name="Narina S."/>
            <person name="Rutt L."/>
            <person name="Ravel J."/>
        </authorList>
    </citation>
    <scope>NUCLEOTIDE SEQUENCE</scope>
    <source>
        <strain evidence="6">C0061C2</strain>
    </source>
</reference>
<keyword evidence="7" id="KW-1185">Reference proteome</keyword>
<gene>
    <name evidence="6" type="ORF">M1R53_02975</name>
</gene>
<dbReference type="RefSeq" id="WP_249243022.1">
    <property type="nucleotide sequence ID" value="NZ_CP096649.1"/>
</dbReference>
<dbReference type="NCBIfam" id="TIGR00044">
    <property type="entry name" value="YggS family pyridoxal phosphate-dependent enzyme"/>
    <property type="match status" value="1"/>
</dbReference>
<sequence length="229" mass="26397">MSVKENLIDLLESIDKEIDLAGRKKDEVKLLAVTKTVDINRIKDIKEFGLHEIGENKVQEIEEKYDALKDDFEFHMIGSLQKNKINKLLGKIKLIHSLDSLSLIEALDKRLASNNMELDGLLQVNISKEESKSGFYKDEVEEVLEKMQKYKNLHILGFMTMAPFTEDEAVVRSTFRGLYELKEKMASKKFDNVNLKYLSMGMTHDYKIAIQEGSNILRIGSKIFGERNY</sequence>
<comment type="similarity">
    <text evidence="2 4">Belongs to the pyridoxal phosphate-binding protein YggS/PROSC family.</text>
</comment>
<evidence type="ECO:0000313" key="6">
    <source>
        <dbReference type="EMBL" id="UQK59622.1"/>
    </source>
</evidence>
<dbReference type="AlphaFoldDB" id="A0A9E7DK15"/>
<dbReference type="Gene3D" id="3.20.20.10">
    <property type="entry name" value="Alanine racemase"/>
    <property type="match status" value="1"/>
</dbReference>
<organism evidence="6 7">
    <name type="scientific">Fenollaria massiliensis</name>
    <dbReference type="NCBI Taxonomy" id="938288"/>
    <lineage>
        <taxon>Bacteria</taxon>
        <taxon>Bacillati</taxon>
        <taxon>Bacillota</taxon>
        <taxon>Clostridia</taxon>
        <taxon>Eubacteriales</taxon>
        <taxon>Fenollaria</taxon>
    </lineage>
</organism>
<dbReference type="PANTHER" id="PTHR10146:SF14">
    <property type="entry name" value="PYRIDOXAL PHOSPHATE HOMEOSTASIS PROTEIN"/>
    <property type="match status" value="1"/>
</dbReference>
<dbReference type="Pfam" id="PF01168">
    <property type="entry name" value="Ala_racemase_N"/>
    <property type="match status" value="1"/>
</dbReference>
<dbReference type="FunFam" id="3.20.20.10:FF:000018">
    <property type="entry name" value="Pyridoxal phosphate homeostasis protein"/>
    <property type="match status" value="1"/>
</dbReference>
<dbReference type="KEGG" id="fms:M1R53_02975"/>
<dbReference type="SUPFAM" id="SSF51419">
    <property type="entry name" value="PLP-binding barrel"/>
    <property type="match status" value="1"/>
</dbReference>
<dbReference type="InterPro" id="IPR029066">
    <property type="entry name" value="PLP-binding_barrel"/>
</dbReference>
<dbReference type="GO" id="GO:0030170">
    <property type="term" value="F:pyridoxal phosphate binding"/>
    <property type="evidence" value="ECO:0007669"/>
    <property type="project" value="UniProtKB-UniRule"/>
</dbReference>
<dbReference type="PANTHER" id="PTHR10146">
    <property type="entry name" value="PROLINE SYNTHETASE CO-TRANSCRIBED BACTERIAL HOMOLOG PROTEIN"/>
    <property type="match status" value="1"/>
</dbReference>